<dbReference type="PROSITE" id="PS51688">
    <property type="entry name" value="ICA"/>
    <property type="match status" value="1"/>
</dbReference>
<dbReference type="InterPro" id="IPR030392">
    <property type="entry name" value="S74_ICA"/>
</dbReference>
<sequence length="469" mass="51714">MELEKSLVDAFVKNSSNNRKEIATSNIMYGTAIQSNGTIYVKIDGSDSIIPVTKAVDAESGDRVTVTIENHKAVLTGNITNPASLKKIKAEEGYIGGYVITKDQIYNSDGGYGKCVGLGTPNIGWAFYAGANSKDDINGALFRVGHDGKLYAIDATLTGSLQTIGDNYTTLISQGYIMLAQNDSHWDNSTLSSDGLVLNSENGVIILRPSGTTLDLSDNTFDLFANYINLVAKKNIDLSGNTHIEGQVDVEGRVNVNSNNLYVGGLKPSLEGHTHWYIQSGSTVGCSAENHFRAYNNDLGSCLDNGIYCGSSNVRWIRLYAANSSIGTSDARLKKDIKPYDTRYEELFKKLQPISYKWKNDGSDNRTDHDRVHTGFIAQQVKQSMDDVGLTDKEFAAFCYDDFSKDPEWTPESTNGMSDRYSLAYEEFISLNTHMIQKLLKQNEELQNRVSILEQKLEAKGDENANIKI</sequence>
<dbReference type="EMBL" id="FP929061">
    <property type="protein sequence ID" value="CBL38472.1"/>
    <property type="molecule type" value="Genomic_DNA"/>
</dbReference>
<reference evidence="3 4" key="2">
    <citation type="submission" date="2010-03" db="EMBL/GenBank/DDBJ databases">
        <authorList>
            <person name="Pajon A."/>
        </authorList>
    </citation>
    <scope>NUCLEOTIDE SEQUENCE [LARGE SCALE GENOMIC DNA]</scope>
    <source>
        <strain evidence="3 4">SSC/2</strain>
    </source>
</reference>
<dbReference type="Gene3D" id="1.10.10.10">
    <property type="entry name" value="Winged helix-like DNA-binding domain superfamily/Winged helix DNA-binding domain"/>
    <property type="match status" value="1"/>
</dbReference>
<dbReference type="KEGG" id="bprl:CL2_15320"/>
<name>D4N0S7_ANAHA</name>
<dbReference type="RefSeq" id="WP_008390838.1">
    <property type="nucleotide sequence ID" value="NC_021016.1"/>
</dbReference>
<protein>
    <recommendedName>
        <fullName evidence="2">Peptidase S74 domain-containing protein</fullName>
    </recommendedName>
</protein>
<evidence type="ECO:0000256" key="1">
    <source>
        <dbReference type="SAM" id="Coils"/>
    </source>
</evidence>
<evidence type="ECO:0000313" key="4">
    <source>
        <dbReference type="Proteomes" id="UP000008960"/>
    </source>
</evidence>
<dbReference type="Proteomes" id="UP000008960">
    <property type="component" value="Chromosome"/>
</dbReference>
<reference evidence="3 4" key="1">
    <citation type="submission" date="2010-03" db="EMBL/GenBank/DDBJ databases">
        <title>The genome sequence of Clostridiales sp. SSC/2.</title>
        <authorList>
            <consortium name="metaHIT consortium -- http://www.metahit.eu/"/>
            <person name="Pajon A."/>
            <person name="Turner K."/>
            <person name="Parkhill J."/>
            <person name="Duncan S."/>
            <person name="Flint H."/>
        </authorList>
    </citation>
    <scope>NUCLEOTIDE SEQUENCE [LARGE SCALE GENOMIC DNA]</scope>
    <source>
        <strain evidence="3 4">SSC/2</strain>
    </source>
</reference>
<dbReference type="InterPro" id="IPR036388">
    <property type="entry name" value="WH-like_DNA-bd_sf"/>
</dbReference>
<dbReference type="AlphaFoldDB" id="D4N0S7"/>
<evidence type="ECO:0000313" key="3">
    <source>
        <dbReference type="EMBL" id="CBL38472.1"/>
    </source>
</evidence>
<dbReference type="Pfam" id="PF13884">
    <property type="entry name" value="Peptidase_S74"/>
    <property type="match status" value="1"/>
</dbReference>
<feature type="coiled-coil region" evidence="1">
    <location>
        <begin position="436"/>
        <end position="463"/>
    </location>
</feature>
<feature type="domain" description="Peptidase S74" evidence="2">
    <location>
        <begin position="329"/>
        <end position="450"/>
    </location>
</feature>
<gene>
    <name evidence="3" type="ORF">CL2_15320</name>
</gene>
<keyword evidence="1" id="KW-0175">Coiled coil</keyword>
<dbReference type="PATRIC" id="fig|245018.3.peg.1829"/>
<evidence type="ECO:0000259" key="2">
    <source>
        <dbReference type="PROSITE" id="PS51688"/>
    </source>
</evidence>
<accession>D4N0S7</accession>
<organism evidence="3 4">
    <name type="scientific">Anaerostipes hadrus</name>
    <dbReference type="NCBI Taxonomy" id="649756"/>
    <lineage>
        <taxon>Bacteria</taxon>
        <taxon>Bacillati</taxon>
        <taxon>Bacillota</taxon>
        <taxon>Clostridia</taxon>
        <taxon>Lachnospirales</taxon>
        <taxon>Lachnospiraceae</taxon>
        <taxon>Anaerostipes</taxon>
    </lineage>
</organism>
<proteinExistence type="predicted"/>